<protein>
    <submittedName>
        <fullName evidence="1">Uncharacterized protein</fullName>
    </submittedName>
</protein>
<dbReference type="EMBL" id="CP002536">
    <property type="protein sequence ID" value="ADY26558.1"/>
    <property type="molecule type" value="Genomic_DNA"/>
</dbReference>
<proteinExistence type="predicted"/>
<reference evidence="1 2" key="2">
    <citation type="journal article" date="2012" name="Stand. Genomic Sci.">
        <title>Complete genome sequence of the orange-red pigmented, radioresistant Deinococcus proteolyticus type strain (MRP(T)).</title>
        <authorList>
            <person name="Copeland A."/>
            <person name="Zeytun A."/>
            <person name="Yassawong M."/>
            <person name="Nolan M."/>
            <person name="Lucas S."/>
            <person name="Hammon N."/>
            <person name="Deshpande S."/>
            <person name="Cheng J.F."/>
            <person name="Han C."/>
            <person name="Tapia R."/>
            <person name="Goodwin L.A."/>
            <person name="Pitluck S."/>
            <person name="Mavromatis K."/>
            <person name="Liolios K."/>
            <person name="Pagani I."/>
            <person name="Ivanova N."/>
            <person name="Mikhailova N."/>
            <person name="Pati A."/>
            <person name="Chen A."/>
            <person name="Palaniappan K."/>
            <person name="Land M."/>
            <person name="Hauser L."/>
            <person name="Jeffries C.D."/>
            <person name="Brambilla E.M."/>
            <person name="Rohde M."/>
            <person name="Sikorski J."/>
            <person name="Pukall R."/>
            <person name="Goker M."/>
            <person name="Detter J.C."/>
            <person name="Woyke T."/>
            <person name="Bristow J."/>
            <person name="Eisen J.A."/>
            <person name="Markowitz V."/>
            <person name="Hugenholtz P."/>
            <person name="Kyrpides N.C."/>
            <person name="Klenk H.P."/>
            <person name="Lapidus A."/>
        </authorList>
    </citation>
    <scope>NUCLEOTIDE SEQUENCE [LARGE SCALE GENOMIC DNA]</scope>
    <source>
        <strain evidence="2">ATCC 35074 / DSM 20540 / JCM 6276 / NBRC 101906 / NCIMB 13154 / VKM Ac-1939 / CCM 2703 / MRP</strain>
    </source>
</reference>
<accession>F0RJI8</accession>
<dbReference type="eggNOG" id="ENOG5032HJ9">
    <property type="taxonomic scope" value="Bacteria"/>
</dbReference>
<dbReference type="PROSITE" id="PS51257">
    <property type="entry name" value="PROKAR_LIPOPROTEIN"/>
    <property type="match status" value="1"/>
</dbReference>
<dbReference type="Gene3D" id="2.60.40.10">
    <property type="entry name" value="Immunoglobulins"/>
    <property type="match status" value="1"/>
</dbReference>
<dbReference type="Proteomes" id="UP000007718">
    <property type="component" value="Chromosome"/>
</dbReference>
<dbReference type="KEGG" id="dpt:Deipr_1416"/>
<evidence type="ECO:0000313" key="2">
    <source>
        <dbReference type="Proteomes" id="UP000007718"/>
    </source>
</evidence>
<evidence type="ECO:0000313" key="1">
    <source>
        <dbReference type="EMBL" id="ADY26558.1"/>
    </source>
</evidence>
<organism evidence="1 2">
    <name type="scientific">Deinococcus proteolyticus (strain ATCC 35074 / DSM 20540 / JCM 6276 / NBRC 101906 / NCIMB 13154 / VKM Ac-1939 / CCM 2703 / MRP)</name>
    <dbReference type="NCBI Taxonomy" id="693977"/>
    <lineage>
        <taxon>Bacteria</taxon>
        <taxon>Thermotogati</taxon>
        <taxon>Deinococcota</taxon>
        <taxon>Deinococci</taxon>
        <taxon>Deinococcales</taxon>
        <taxon>Deinococcaceae</taxon>
        <taxon>Deinococcus</taxon>
    </lineage>
</organism>
<gene>
    <name evidence="1" type="ordered locus">Deipr_1416</name>
</gene>
<dbReference type="InterPro" id="IPR013783">
    <property type="entry name" value="Ig-like_fold"/>
</dbReference>
<reference evidence="2" key="1">
    <citation type="submission" date="2011-02" db="EMBL/GenBank/DDBJ databases">
        <title>The complete sequence of chromosome of Deinococcus proteolyticus DSM 20540.</title>
        <authorList>
            <consortium name="US DOE Joint Genome Institute (JGI-PGF)"/>
            <person name="Lucas S."/>
            <person name="Copeland A."/>
            <person name="Lapidus A."/>
            <person name="Bruce D."/>
            <person name="Goodwin L."/>
            <person name="Pitluck S."/>
            <person name="Kyrpides N."/>
            <person name="Mavromatis K."/>
            <person name="Pagani I."/>
            <person name="Ivanova N."/>
            <person name="Ovchinnikova G."/>
            <person name="Zeytun A."/>
            <person name="Detter J.C."/>
            <person name="Han C."/>
            <person name="Land M."/>
            <person name="Hauser L."/>
            <person name="Markowitz V."/>
            <person name="Cheng J.-F."/>
            <person name="Hugenholtz P."/>
            <person name="Woyke T."/>
            <person name="Wu D."/>
            <person name="Pukall R."/>
            <person name="Steenblock K."/>
            <person name="Brambilla E."/>
            <person name="Klenk H.-P."/>
            <person name="Eisen J.A."/>
        </authorList>
    </citation>
    <scope>NUCLEOTIDE SEQUENCE [LARGE SCALE GENOMIC DNA]</scope>
    <source>
        <strain evidence="2">ATCC 35074 / DSM 20540 / JCM 6276 / NBRC 101906 / NCIMB 13154 / VKM Ac-1939 / CCM 2703 / MRP</strain>
    </source>
</reference>
<name>F0RJI8_DEIPM</name>
<dbReference type="AlphaFoldDB" id="F0RJI8"/>
<sequence length="204" mass="22216">MSGSQRQNSRFGTHFTRGGLGALLLLPLGLGSCARQNDTFQPRIVVTSPEGGGVAKAENLYLKGYVMDDRGAIQLTINGQSVPLDSGSPKIKYFSYQPQVKGNQNSFTFKARDRAGNESTLTMDLDLDPQVPTVKITSFERFGNTIRVAGVATDNDRVAEVLVDGRRLNIAVGQKVTFYAETQGIYADITVLDRAGNKAERRVQ</sequence>
<dbReference type="RefSeq" id="WP_013615167.1">
    <property type="nucleotide sequence ID" value="NC_015161.1"/>
</dbReference>
<dbReference type="STRING" id="693977.Deipr_1416"/>
<keyword evidence="2" id="KW-1185">Reference proteome</keyword>
<dbReference type="HOGENOM" id="CLU_122306_0_0_0"/>